<evidence type="ECO:0008006" key="11">
    <source>
        <dbReference type="Google" id="ProtNLM"/>
    </source>
</evidence>
<dbReference type="GO" id="GO:0005005">
    <property type="term" value="F:transmembrane-ephrin receptor activity"/>
    <property type="evidence" value="ECO:0007669"/>
    <property type="project" value="TreeGrafter"/>
</dbReference>
<dbReference type="Gene3D" id="2.60.40.10">
    <property type="entry name" value="Immunoglobulins"/>
    <property type="match status" value="1"/>
</dbReference>
<protein>
    <recommendedName>
        <fullName evidence="11">Eph LBD domain-containing protein</fullName>
    </recommendedName>
</protein>
<proteinExistence type="predicted"/>
<keyword evidence="6" id="KW-0472">Membrane</keyword>
<dbReference type="InterPro" id="IPR013783">
    <property type="entry name" value="Ig-like_fold"/>
</dbReference>
<sequence>WEEFSRIRDRNIPHCFYQVRNVMNQNQNWLRAHWIWRDGVQRAYVELKFTPDDCNSVQSVALTCKEMFNLLLQEQPPTRKPSTIAANQTFKHVDVADHMLKLNTEVRKTGPLSRKGFFVAFHDMGACMALMSMRVYFKKCPAVVCAFASFPDKSSSLVEVSGLCVPNSVASDDPRMYCSKDGEWLVPVGQHMCRPGYGANGGICTACPLSYYKKTPAIQKTPACCLHEASYYEAGSDAVNMTYTRPQQGRAITWSVNETSALLEWSPPGRRRSPPVPHLRWQGQCALLCGGGVHFLPGHEGLTVPGVTIVRLLAHTNYSFHIEALNRVS</sequence>
<evidence type="ECO:0000256" key="3">
    <source>
        <dbReference type="ARBA" id="ARBA00022741"/>
    </source>
</evidence>
<dbReference type="SUPFAM" id="SSF49265">
    <property type="entry name" value="Fibronectin type III"/>
    <property type="match status" value="1"/>
</dbReference>
<keyword evidence="5" id="KW-1133">Transmembrane helix</keyword>
<evidence type="ECO:0000313" key="10">
    <source>
        <dbReference type="Ensembl" id="ENSPMAP00000000131.1"/>
    </source>
</evidence>
<dbReference type="HOGENOM" id="CLU_000288_141_3_1"/>
<dbReference type="GO" id="GO:0007411">
    <property type="term" value="P:axon guidance"/>
    <property type="evidence" value="ECO:0007669"/>
    <property type="project" value="TreeGrafter"/>
</dbReference>
<dbReference type="Ensembl" id="ENSPMAT00000000131.1">
    <property type="protein sequence ID" value="ENSPMAP00000000131.1"/>
    <property type="gene ID" value="ENSPMAG00000000118.1"/>
</dbReference>
<evidence type="ECO:0000256" key="6">
    <source>
        <dbReference type="ARBA" id="ARBA00023136"/>
    </source>
</evidence>
<dbReference type="SMART" id="SM00615">
    <property type="entry name" value="EPH_lbd"/>
    <property type="match status" value="1"/>
</dbReference>
<dbReference type="Pfam" id="PF25599">
    <property type="entry name" value="Ephrin_CRD"/>
    <property type="match status" value="1"/>
</dbReference>
<feature type="domain" description="Eph LBD" evidence="9">
    <location>
        <begin position="1"/>
        <end position="145"/>
    </location>
</feature>
<evidence type="ECO:0000256" key="1">
    <source>
        <dbReference type="ARBA" id="ARBA00004167"/>
    </source>
</evidence>
<evidence type="ECO:0000256" key="7">
    <source>
        <dbReference type="ARBA" id="ARBA00023170"/>
    </source>
</evidence>
<dbReference type="AlphaFoldDB" id="S4R4K2"/>
<dbReference type="Pfam" id="PF01404">
    <property type="entry name" value="Ephrin_lbd"/>
    <property type="match status" value="1"/>
</dbReference>
<reference evidence="10" key="2">
    <citation type="submission" date="2025-09" db="UniProtKB">
        <authorList>
            <consortium name="Ensembl"/>
        </authorList>
    </citation>
    <scope>IDENTIFICATION</scope>
</reference>
<keyword evidence="4" id="KW-0067">ATP-binding</keyword>
<evidence type="ECO:0000259" key="9">
    <source>
        <dbReference type="PROSITE" id="PS51550"/>
    </source>
</evidence>
<dbReference type="PROSITE" id="PS51550">
    <property type="entry name" value="EPH_LBD"/>
    <property type="match status" value="1"/>
</dbReference>
<feature type="domain" description="Fibronectin type-III" evidence="8">
    <location>
        <begin position="245"/>
        <end position="329"/>
    </location>
</feature>
<dbReference type="InterPro" id="IPR008979">
    <property type="entry name" value="Galactose-bd-like_sf"/>
</dbReference>
<dbReference type="PANTHER" id="PTHR46877">
    <property type="entry name" value="EPH RECEPTOR A5"/>
    <property type="match status" value="1"/>
</dbReference>
<dbReference type="PROSITE" id="PS50853">
    <property type="entry name" value="FN3"/>
    <property type="match status" value="1"/>
</dbReference>
<dbReference type="STRING" id="7757.ENSPMAP00000000131"/>
<keyword evidence="7" id="KW-0675">Receptor</keyword>
<dbReference type="GO" id="GO:0030425">
    <property type="term" value="C:dendrite"/>
    <property type="evidence" value="ECO:0007669"/>
    <property type="project" value="TreeGrafter"/>
</dbReference>
<dbReference type="GO" id="GO:0005886">
    <property type="term" value="C:plasma membrane"/>
    <property type="evidence" value="ECO:0007669"/>
    <property type="project" value="TreeGrafter"/>
</dbReference>
<comment type="subcellular location">
    <subcellularLocation>
        <location evidence="1">Membrane</location>
        <topology evidence="1">Single-pass membrane protein</topology>
    </subcellularLocation>
</comment>
<dbReference type="InterPro" id="IPR003961">
    <property type="entry name" value="FN3_dom"/>
</dbReference>
<accession>S4R4K2</accession>
<keyword evidence="3" id="KW-0547">Nucleotide-binding</keyword>
<dbReference type="SUPFAM" id="SSF49785">
    <property type="entry name" value="Galactose-binding domain-like"/>
    <property type="match status" value="1"/>
</dbReference>
<name>S4R4K2_PETMA</name>
<dbReference type="PANTHER" id="PTHR46877:SF14">
    <property type="entry name" value="RECEPTOR PROTEIN-TYROSINE KINASE"/>
    <property type="match status" value="1"/>
</dbReference>
<evidence type="ECO:0000256" key="2">
    <source>
        <dbReference type="ARBA" id="ARBA00022692"/>
    </source>
</evidence>
<dbReference type="InterPro" id="IPR036116">
    <property type="entry name" value="FN3_sf"/>
</dbReference>
<reference evidence="10" key="1">
    <citation type="submission" date="2025-08" db="UniProtKB">
        <authorList>
            <consortium name="Ensembl"/>
        </authorList>
    </citation>
    <scope>IDENTIFICATION</scope>
</reference>
<organism evidence="10">
    <name type="scientific">Petromyzon marinus</name>
    <name type="common">Sea lamprey</name>
    <dbReference type="NCBI Taxonomy" id="7757"/>
    <lineage>
        <taxon>Eukaryota</taxon>
        <taxon>Metazoa</taxon>
        <taxon>Chordata</taxon>
        <taxon>Craniata</taxon>
        <taxon>Vertebrata</taxon>
        <taxon>Cyclostomata</taxon>
        <taxon>Hyperoartia</taxon>
        <taxon>Petromyzontiformes</taxon>
        <taxon>Petromyzontidae</taxon>
        <taxon>Petromyzon</taxon>
    </lineage>
</organism>
<evidence type="ECO:0000256" key="5">
    <source>
        <dbReference type="ARBA" id="ARBA00022989"/>
    </source>
</evidence>
<dbReference type="InterPro" id="IPR001090">
    <property type="entry name" value="Ephrin_rcpt_lig-bd_dom"/>
</dbReference>
<dbReference type="InterPro" id="IPR050449">
    <property type="entry name" value="Ephrin_rcpt_TKs"/>
</dbReference>
<dbReference type="GeneTree" id="ENSGT00940000163892"/>
<dbReference type="Gene3D" id="2.60.40.1770">
    <property type="entry name" value="ephrin a2 ectodomain"/>
    <property type="match status" value="1"/>
</dbReference>
<evidence type="ECO:0000259" key="8">
    <source>
        <dbReference type="PROSITE" id="PS50853"/>
    </source>
</evidence>
<keyword evidence="2" id="KW-0812">Transmembrane</keyword>
<dbReference type="GO" id="GO:0005524">
    <property type="term" value="F:ATP binding"/>
    <property type="evidence" value="ECO:0007669"/>
    <property type="project" value="UniProtKB-KW"/>
</dbReference>
<evidence type="ECO:0000256" key="4">
    <source>
        <dbReference type="ARBA" id="ARBA00022840"/>
    </source>
</evidence>
<dbReference type="Gene3D" id="2.60.120.260">
    <property type="entry name" value="Galactose-binding domain-like"/>
    <property type="match status" value="1"/>
</dbReference>